<proteinExistence type="predicted"/>
<protein>
    <submittedName>
        <fullName evidence="3">Uncharacterized protein</fullName>
    </submittedName>
</protein>
<name>A0AAV5WCT0_9BILA</name>
<feature type="compositionally biased region" description="Basic and acidic residues" evidence="1">
    <location>
        <begin position="32"/>
        <end position="55"/>
    </location>
</feature>
<accession>A0AAV5WCT0</accession>
<gene>
    <name evidence="3" type="ORF">PFISCL1PPCAC_20129</name>
</gene>
<dbReference type="Proteomes" id="UP001432322">
    <property type="component" value="Unassembled WGS sequence"/>
</dbReference>
<reference evidence="3" key="1">
    <citation type="submission" date="2023-10" db="EMBL/GenBank/DDBJ databases">
        <title>Genome assembly of Pristionchus species.</title>
        <authorList>
            <person name="Yoshida K."/>
            <person name="Sommer R.J."/>
        </authorList>
    </citation>
    <scope>NUCLEOTIDE SEQUENCE</scope>
    <source>
        <strain evidence="3">RS5133</strain>
    </source>
</reference>
<feature type="non-terminal residue" evidence="3">
    <location>
        <position position="158"/>
    </location>
</feature>
<sequence length="158" mass="17138">ISLQMSRPPLNLFFFSLLLSVAFSTSEGVSESGKDIKSGSKSENRGDKVAQKEEDLAKPCAEVVDGKRRCIEIGFLESACTSPIITQSDITCPSESHPTIFLLPSNPKESYLPAKFMICMAGGRWMISGSNGSFMDDTGRSAPIHVVCFPKLPEVDSE</sequence>
<dbReference type="AlphaFoldDB" id="A0AAV5WCT0"/>
<feature type="chain" id="PRO_5043349604" evidence="2">
    <location>
        <begin position="29"/>
        <end position="158"/>
    </location>
</feature>
<evidence type="ECO:0000256" key="2">
    <source>
        <dbReference type="SAM" id="SignalP"/>
    </source>
</evidence>
<feature type="region of interest" description="Disordered" evidence="1">
    <location>
        <begin position="29"/>
        <end position="55"/>
    </location>
</feature>
<evidence type="ECO:0000256" key="1">
    <source>
        <dbReference type="SAM" id="MobiDB-lite"/>
    </source>
</evidence>
<organism evidence="3 4">
    <name type="scientific">Pristionchus fissidentatus</name>
    <dbReference type="NCBI Taxonomy" id="1538716"/>
    <lineage>
        <taxon>Eukaryota</taxon>
        <taxon>Metazoa</taxon>
        <taxon>Ecdysozoa</taxon>
        <taxon>Nematoda</taxon>
        <taxon>Chromadorea</taxon>
        <taxon>Rhabditida</taxon>
        <taxon>Rhabditina</taxon>
        <taxon>Diplogasteromorpha</taxon>
        <taxon>Diplogasteroidea</taxon>
        <taxon>Neodiplogasteridae</taxon>
        <taxon>Pristionchus</taxon>
    </lineage>
</organism>
<dbReference type="EMBL" id="BTSY01000005">
    <property type="protein sequence ID" value="GMT28832.1"/>
    <property type="molecule type" value="Genomic_DNA"/>
</dbReference>
<evidence type="ECO:0000313" key="4">
    <source>
        <dbReference type="Proteomes" id="UP001432322"/>
    </source>
</evidence>
<keyword evidence="4" id="KW-1185">Reference proteome</keyword>
<evidence type="ECO:0000313" key="3">
    <source>
        <dbReference type="EMBL" id="GMT28832.1"/>
    </source>
</evidence>
<feature type="signal peptide" evidence="2">
    <location>
        <begin position="1"/>
        <end position="28"/>
    </location>
</feature>
<comment type="caution">
    <text evidence="3">The sequence shown here is derived from an EMBL/GenBank/DDBJ whole genome shotgun (WGS) entry which is preliminary data.</text>
</comment>
<keyword evidence="2" id="KW-0732">Signal</keyword>
<feature type="non-terminal residue" evidence="3">
    <location>
        <position position="1"/>
    </location>
</feature>